<feature type="domain" description="Phage tail collar" evidence="1">
    <location>
        <begin position="7"/>
        <end position="63"/>
    </location>
</feature>
<gene>
    <name evidence="2" type="ORF">H7C19_20000</name>
</gene>
<name>A0A7X0VGC6_9BACL</name>
<dbReference type="SUPFAM" id="SSF88874">
    <property type="entry name" value="Receptor-binding domain of short tail fibre protein gp12"/>
    <property type="match status" value="1"/>
</dbReference>
<sequence>MSERYLGEIRLFGGNYAPEGWALCDGRILDISNNEVLYTLLGTTYGGDGVSTFGLPDLRGRVPLHYSSTYPQGTLGGTESVTLTSNQMPVHNHPAVASGSPGNIDNPANAYWAAAPSNNYSDGSGQTLVSMSPSSLSPVGGSQPHNNMMPTLAITYIIATTGIFPSQN</sequence>
<evidence type="ECO:0000259" key="1">
    <source>
        <dbReference type="Pfam" id="PF07484"/>
    </source>
</evidence>
<reference evidence="2 3" key="1">
    <citation type="submission" date="2020-08" db="EMBL/GenBank/DDBJ databases">
        <title>Cohnella phylogeny.</title>
        <authorList>
            <person name="Dunlap C."/>
        </authorList>
    </citation>
    <scope>NUCLEOTIDE SEQUENCE [LARGE SCALE GENOMIC DNA]</scope>
    <source>
        <strain evidence="2 3">DSM 28246</strain>
    </source>
</reference>
<keyword evidence="3" id="KW-1185">Reference proteome</keyword>
<dbReference type="Proteomes" id="UP000547209">
    <property type="component" value="Unassembled WGS sequence"/>
</dbReference>
<dbReference type="InterPro" id="IPR037053">
    <property type="entry name" value="Phage_tail_collar_dom_sf"/>
</dbReference>
<comment type="caution">
    <text evidence="2">The sequence shown here is derived from an EMBL/GenBank/DDBJ whole genome shotgun (WGS) entry which is preliminary data.</text>
</comment>
<dbReference type="InterPro" id="IPR011083">
    <property type="entry name" value="Phage_tail_collar_dom"/>
</dbReference>
<protein>
    <submittedName>
        <fullName evidence="2">Phage tail protein</fullName>
    </submittedName>
</protein>
<dbReference type="AlphaFoldDB" id="A0A7X0VGC6"/>
<proteinExistence type="predicted"/>
<dbReference type="EMBL" id="JACJVP010000032">
    <property type="protein sequence ID" value="MBB6672967.1"/>
    <property type="molecule type" value="Genomic_DNA"/>
</dbReference>
<accession>A0A7X0VGC6</accession>
<evidence type="ECO:0000313" key="3">
    <source>
        <dbReference type="Proteomes" id="UP000547209"/>
    </source>
</evidence>
<dbReference type="Pfam" id="PF07484">
    <property type="entry name" value="Collar"/>
    <property type="match status" value="1"/>
</dbReference>
<organism evidence="2 3">
    <name type="scientific">Cohnella nanjingensis</name>
    <dbReference type="NCBI Taxonomy" id="1387779"/>
    <lineage>
        <taxon>Bacteria</taxon>
        <taxon>Bacillati</taxon>
        <taxon>Bacillota</taxon>
        <taxon>Bacilli</taxon>
        <taxon>Bacillales</taxon>
        <taxon>Paenibacillaceae</taxon>
        <taxon>Cohnella</taxon>
    </lineage>
</organism>
<evidence type="ECO:0000313" key="2">
    <source>
        <dbReference type="EMBL" id="MBB6672967.1"/>
    </source>
</evidence>
<dbReference type="Gene3D" id="3.90.1340.10">
    <property type="entry name" value="Phage tail collar domain"/>
    <property type="match status" value="1"/>
</dbReference>